<protein>
    <submittedName>
        <fullName evidence="2">Uncharacterized protein</fullName>
    </submittedName>
</protein>
<dbReference type="AlphaFoldDB" id="A0A6A6SNC0"/>
<dbReference type="EMBL" id="MU004506">
    <property type="protein sequence ID" value="KAF2649110.1"/>
    <property type="molecule type" value="Genomic_DNA"/>
</dbReference>
<feature type="compositionally biased region" description="Polar residues" evidence="1">
    <location>
        <begin position="108"/>
        <end position="126"/>
    </location>
</feature>
<sequence>MRCEEHLSNELPLLLLLSGFASLVSSTILLHRVPTGFTQPRSHHLHDFLISIFRKSQINDFKAHTPSNHSPYFDPPPPCSRPLHRLDQRRQLSQSDSHCSTPPAKLPSPTSSHRLFRTCSSPTCPHSATPRRTAVEEKSPDASKAVATTRAPHCRSGQWATSEIRMISGCI</sequence>
<feature type="compositionally biased region" description="Polar residues" evidence="1">
    <location>
        <begin position="91"/>
        <end position="100"/>
    </location>
</feature>
<proteinExistence type="predicted"/>
<evidence type="ECO:0000313" key="3">
    <source>
        <dbReference type="Proteomes" id="UP000799324"/>
    </source>
</evidence>
<keyword evidence="3" id="KW-1185">Reference proteome</keyword>
<dbReference type="Proteomes" id="UP000799324">
    <property type="component" value="Unassembled WGS sequence"/>
</dbReference>
<accession>A0A6A6SNC0</accession>
<feature type="region of interest" description="Disordered" evidence="1">
    <location>
        <begin position="88"/>
        <end position="144"/>
    </location>
</feature>
<name>A0A6A6SNC0_9PLEO</name>
<evidence type="ECO:0000313" key="2">
    <source>
        <dbReference type="EMBL" id="KAF2649110.1"/>
    </source>
</evidence>
<gene>
    <name evidence="2" type="ORF">K491DRAFT_215074</name>
</gene>
<organism evidence="2 3">
    <name type="scientific">Lophiostoma macrostomum CBS 122681</name>
    <dbReference type="NCBI Taxonomy" id="1314788"/>
    <lineage>
        <taxon>Eukaryota</taxon>
        <taxon>Fungi</taxon>
        <taxon>Dikarya</taxon>
        <taxon>Ascomycota</taxon>
        <taxon>Pezizomycotina</taxon>
        <taxon>Dothideomycetes</taxon>
        <taxon>Pleosporomycetidae</taxon>
        <taxon>Pleosporales</taxon>
        <taxon>Lophiostomataceae</taxon>
        <taxon>Lophiostoma</taxon>
    </lineage>
</organism>
<reference evidence="2" key="1">
    <citation type="journal article" date="2020" name="Stud. Mycol.">
        <title>101 Dothideomycetes genomes: a test case for predicting lifestyles and emergence of pathogens.</title>
        <authorList>
            <person name="Haridas S."/>
            <person name="Albert R."/>
            <person name="Binder M."/>
            <person name="Bloem J."/>
            <person name="Labutti K."/>
            <person name="Salamov A."/>
            <person name="Andreopoulos B."/>
            <person name="Baker S."/>
            <person name="Barry K."/>
            <person name="Bills G."/>
            <person name="Bluhm B."/>
            <person name="Cannon C."/>
            <person name="Castanera R."/>
            <person name="Culley D."/>
            <person name="Daum C."/>
            <person name="Ezra D."/>
            <person name="Gonzalez J."/>
            <person name="Henrissat B."/>
            <person name="Kuo A."/>
            <person name="Liang C."/>
            <person name="Lipzen A."/>
            <person name="Lutzoni F."/>
            <person name="Magnuson J."/>
            <person name="Mondo S."/>
            <person name="Nolan M."/>
            <person name="Ohm R."/>
            <person name="Pangilinan J."/>
            <person name="Park H.-J."/>
            <person name="Ramirez L."/>
            <person name="Alfaro M."/>
            <person name="Sun H."/>
            <person name="Tritt A."/>
            <person name="Yoshinaga Y."/>
            <person name="Zwiers L.-H."/>
            <person name="Turgeon B."/>
            <person name="Goodwin S."/>
            <person name="Spatafora J."/>
            <person name="Crous P."/>
            <person name="Grigoriev I."/>
        </authorList>
    </citation>
    <scope>NUCLEOTIDE SEQUENCE</scope>
    <source>
        <strain evidence="2">CBS 122681</strain>
    </source>
</reference>
<evidence type="ECO:0000256" key="1">
    <source>
        <dbReference type="SAM" id="MobiDB-lite"/>
    </source>
</evidence>